<dbReference type="InterPro" id="IPR000524">
    <property type="entry name" value="Tscrpt_reg_HTH_GntR"/>
</dbReference>
<dbReference type="RefSeq" id="WP_251780433.1">
    <property type="nucleotide sequence ID" value="NZ_JAMKFE010000015.1"/>
</dbReference>
<dbReference type="InterPro" id="IPR036388">
    <property type="entry name" value="WH-like_DNA-bd_sf"/>
</dbReference>
<accession>A0ABT0YT70</accession>
<gene>
    <name evidence="5" type="ORF">M8A51_20680</name>
</gene>
<dbReference type="SUPFAM" id="SSF46785">
    <property type="entry name" value="Winged helix' DNA-binding domain"/>
    <property type="match status" value="1"/>
</dbReference>
<keyword evidence="2" id="KW-0238">DNA-binding</keyword>
<dbReference type="Gene3D" id="1.10.10.10">
    <property type="entry name" value="Winged helix-like DNA-binding domain superfamily/Winged helix DNA-binding domain"/>
    <property type="match status" value="1"/>
</dbReference>
<dbReference type="PROSITE" id="PS50949">
    <property type="entry name" value="HTH_GNTR"/>
    <property type="match status" value="1"/>
</dbReference>
<keyword evidence="3" id="KW-0804">Transcription</keyword>
<dbReference type="SMART" id="SM00895">
    <property type="entry name" value="FCD"/>
    <property type="match status" value="1"/>
</dbReference>
<sequence>MPDRLQKLESAPDLVEKVYHALLDAISEGSLPPGTRLNQEELAQRLAVSRQPVVQAMRLLKKDRFLLDAVGRGLIVAPLDPGEIAQIYEVRSALDALAARLASQHRARIDPKILERGRKAATGKSVRAMIEADTSFHNAVYAAARNALLWQSAHVHWHHIRRAMGAALQASWLREVAWDDHEHIADAIARGDADEAARLMGMHGAEASLYLTERLGQALRPLQG</sequence>
<feature type="domain" description="HTH gntR-type" evidence="4">
    <location>
        <begin position="12"/>
        <end position="79"/>
    </location>
</feature>
<evidence type="ECO:0000256" key="3">
    <source>
        <dbReference type="ARBA" id="ARBA00023163"/>
    </source>
</evidence>
<keyword evidence="6" id="KW-1185">Reference proteome</keyword>
<dbReference type="InterPro" id="IPR008920">
    <property type="entry name" value="TF_FadR/GntR_C"/>
</dbReference>
<dbReference type="InterPro" id="IPR036390">
    <property type="entry name" value="WH_DNA-bd_sf"/>
</dbReference>
<dbReference type="Proteomes" id="UP001165541">
    <property type="component" value="Unassembled WGS sequence"/>
</dbReference>
<evidence type="ECO:0000259" key="4">
    <source>
        <dbReference type="PROSITE" id="PS50949"/>
    </source>
</evidence>
<evidence type="ECO:0000256" key="1">
    <source>
        <dbReference type="ARBA" id="ARBA00023015"/>
    </source>
</evidence>
<dbReference type="EMBL" id="JAMKFE010000015">
    <property type="protein sequence ID" value="MCM5681952.1"/>
    <property type="molecule type" value="Genomic_DNA"/>
</dbReference>
<name>A0ABT0YT70_9BURK</name>
<keyword evidence="1" id="KW-0805">Transcription regulation</keyword>
<evidence type="ECO:0000313" key="6">
    <source>
        <dbReference type="Proteomes" id="UP001165541"/>
    </source>
</evidence>
<protein>
    <submittedName>
        <fullName evidence="5">GntR family transcriptional regulator</fullName>
    </submittedName>
</protein>
<dbReference type="SMART" id="SM00345">
    <property type="entry name" value="HTH_GNTR"/>
    <property type="match status" value="1"/>
</dbReference>
<dbReference type="Gene3D" id="1.20.120.530">
    <property type="entry name" value="GntR ligand-binding domain-like"/>
    <property type="match status" value="1"/>
</dbReference>
<dbReference type="PANTHER" id="PTHR43537:SF45">
    <property type="entry name" value="GNTR FAMILY REGULATORY PROTEIN"/>
    <property type="match status" value="1"/>
</dbReference>
<dbReference type="SUPFAM" id="SSF48008">
    <property type="entry name" value="GntR ligand-binding domain-like"/>
    <property type="match status" value="1"/>
</dbReference>
<organism evidence="5 6">
    <name type="scientific">Caldimonas mangrovi</name>
    <dbReference type="NCBI Taxonomy" id="2944811"/>
    <lineage>
        <taxon>Bacteria</taxon>
        <taxon>Pseudomonadati</taxon>
        <taxon>Pseudomonadota</taxon>
        <taxon>Betaproteobacteria</taxon>
        <taxon>Burkholderiales</taxon>
        <taxon>Sphaerotilaceae</taxon>
        <taxon>Caldimonas</taxon>
    </lineage>
</organism>
<comment type="caution">
    <text evidence="5">The sequence shown here is derived from an EMBL/GenBank/DDBJ whole genome shotgun (WGS) entry which is preliminary data.</text>
</comment>
<reference evidence="5" key="1">
    <citation type="submission" date="2022-05" db="EMBL/GenBank/DDBJ databases">
        <title>Schlegelella sp. nov., isolated from mangrove soil.</title>
        <authorList>
            <person name="Liu Y."/>
            <person name="Ge X."/>
            <person name="Liu W."/>
        </authorList>
    </citation>
    <scope>NUCLEOTIDE SEQUENCE</scope>
    <source>
        <strain evidence="5">S2-27</strain>
    </source>
</reference>
<dbReference type="InterPro" id="IPR011711">
    <property type="entry name" value="GntR_C"/>
</dbReference>
<proteinExistence type="predicted"/>
<evidence type="ECO:0000313" key="5">
    <source>
        <dbReference type="EMBL" id="MCM5681952.1"/>
    </source>
</evidence>
<evidence type="ECO:0000256" key="2">
    <source>
        <dbReference type="ARBA" id="ARBA00023125"/>
    </source>
</evidence>
<dbReference type="Pfam" id="PF00392">
    <property type="entry name" value="GntR"/>
    <property type="match status" value="1"/>
</dbReference>
<dbReference type="Pfam" id="PF07729">
    <property type="entry name" value="FCD"/>
    <property type="match status" value="1"/>
</dbReference>
<dbReference type="PANTHER" id="PTHR43537">
    <property type="entry name" value="TRANSCRIPTIONAL REGULATOR, GNTR FAMILY"/>
    <property type="match status" value="1"/>
</dbReference>